<name>A0A0A9E8V5_ARUDO</name>
<evidence type="ECO:0000313" key="1">
    <source>
        <dbReference type="EMBL" id="JAD97159.1"/>
    </source>
</evidence>
<proteinExistence type="predicted"/>
<sequence>MYRLPFCCYRTLEP</sequence>
<organism evidence="1">
    <name type="scientific">Arundo donax</name>
    <name type="common">Giant reed</name>
    <name type="synonym">Donax arundinaceus</name>
    <dbReference type="NCBI Taxonomy" id="35708"/>
    <lineage>
        <taxon>Eukaryota</taxon>
        <taxon>Viridiplantae</taxon>
        <taxon>Streptophyta</taxon>
        <taxon>Embryophyta</taxon>
        <taxon>Tracheophyta</taxon>
        <taxon>Spermatophyta</taxon>
        <taxon>Magnoliopsida</taxon>
        <taxon>Liliopsida</taxon>
        <taxon>Poales</taxon>
        <taxon>Poaceae</taxon>
        <taxon>PACMAD clade</taxon>
        <taxon>Arundinoideae</taxon>
        <taxon>Arundineae</taxon>
        <taxon>Arundo</taxon>
    </lineage>
</organism>
<accession>A0A0A9E8V5</accession>
<protein>
    <submittedName>
        <fullName evidence="1">Uncharacterized protein</fullName>
    </submittedName>
</protein>
<dbReference type="EMBL" id="GBRH01200736">
    <property type="protein sequence ID" value="JAD97159.1"/>
    <property type="molecule type" value="Transcribed_RNA"/>
</dbReference>
<reference evidence="1" key="1">
    <citation type="submission" date="2014-09" db="EMBL/GenBank/DDBJ databases">
        <authorList>
            <person name="Magalhaes I.L.F."/>
            <person name="Oliveira U."/>
            <person name="Santos F.R."/>
            <person name="Vidigal T.H.D.A."/>
            <person name="Brescovit A.D."/>
            <person name="Santos A.J."/>
        </authorList>
    </citation>
    <scope>NUCLEOTIDE SEQUENCE</scope>
    <source>
        <tissue evidence="1">Shoot tissue taken approximately 20 cm above the soil surface</tissue>
    </source>
</reference>
<reference evidence="1" key="2">
    <citation type="journal article" date="2015" name="Data Brief">
        <title>Shoot transcriptome of the giant reed, Arundo donax.</title>
        <authorList>
            <person name="Barrero R.A."/>
            <person name="Guerrero F.D."/>
            <person name="Moolhuijzen P."/>
            <person name="Goolsby J.A."/>
            <person name="Tidwell J."/>
            <person name="Bellgard S.E."/>
            <person name="Bellgard M.I."/>
        </authorList>
    </citation>
    <scope>NUCLEOTIDE SEQUENCE</scope>
    <source>
        <tissue evidence="1">Shoot tissue taken approximately 20 cm above the soil surface</tissue>
    </source>
</reference>